<sequence>MLFLNIDTAIDKGSFCISRNNEVITFEMTESRNEQAGWLHEAIQHSFKQNNLDFRELDAVAVSNGPGSYTGLRIGLSTAKGLCYALNKPLICINTLQIIAAAVELEAKRYICPMIDARRMEVFTALFDKNLTLIKEPFATILNEKSFSDTLKEDHIVFTGNGSKKFRSLINDNVNAEIVEHNIDARNMISLSAQYYQEKNFADVAYCEPYYVKDVYISKKEI</sequence>
<dbReference type="InterPro" id="IPR022496">
    <property type="entry name" value="T6A_TsaB"/>
</dbReference>
<dbReference type="RefSeq" id="WP_114789969.1">
    <property type="nucleotide sequence ID" value="NZ_CP139960.1"/>
</dbReference>
<gene>
    <name evidence="2" type="primary">tsaB</name>
    <name evidence="2" type="ORF">U0035_11650</name>
</gene>
<proteinExistence type="predicted"/>
<dbReference type="InterPro" id="IPR000905">
    <property type="entry name" value="Gcp-like_dom"/>
</dbReference>
<dbReference type="GO" id="GO:0061711">
    <property type="term" value="F:tRNA N(6)-L-threonylcarbamoyladenine synthase activity"/>
    <property type="evidence" value="ECO:0007669"/>
    <property type="project" value="UniProtKB-EC"/>
</dbReference>
<protein>
    <submittedName>
        <fullName evidence="2">tRNA (Adenosine(37)-N6)-threonylcarbamoyltransferase complex dimerization subunit type 1 TsaB</fullName>
        <ecNumber evidence="2">2.3.1.234</ecNumber>
    </submittedName>
</protein>
<dbReference type="Proteomes" id="UP001325680">
    <property type="component" value="Chromosome"/>
</dbReference>
<evidence type="ECO:0000259" key="1">
    <source>
        <dbReference type="Pfam" id="PF00814"/>
    </source>
</evidence>
<evidence type="ECO:0000313" key="3">
    <source>
        <dbReference type="Proteomes" id="UP001325680"/>
    </source>
</evidence>
<dbReference type="InterPro" id="IPR043129">
    <property type="entry name" value="ATPase_NBD"/>
</dbReference>
<dbReference type="CDD" id="cd24032">
    <property type="entry name" value="ASKHA_NBD_TsaB"/>
    <property type="match status" value="1"/>
</dbReference>
<dbReference type="PANTHER" id="PTHR11735:SF11">
    <property type="entry name" value="TRNA THREONYLCARBAMOYLADENOSINE BIOSYNTHESIS PROTEIN TSAB"/>
    <property type="match status" value="1"/>
</dbReference>
<dbReference type="PANTHER" id="PTHR11735">
    <property type="entry name" value="TRNA N6-ADENOSINE THREONYLCARBAMOYLTRANSFERASE"/>
    <property type="match status" value="1"/>
</dbReference>
<dbReference type="EMBL" id="CP139960">
    <property type="protein sequence ID" value="WQD36318.1"/>
    <property type="molecule type" value="Genomic_DNA"/>
</dbReference>
<reference evidence="2 3" key="1">
    <citation type="submission" date="2023-12" db="EMBL/GenBank/DDBJ databases">
        <title>Genome sequencing and assembly of bacterial species from a model synthetic community.</title>
        <authorList>
            <person name="Hogle S.L."/>
        </authorList>
    </citation>
    <scope>NUCLEOTIDE SEQUENCE [LARGE SCALE GENOMIC DNA]</scope>
    <source>
        <strain evidence="2 3">HAMBI_3031</strain>
    </source>
</reference>
<accession>A0ABZ0VZ64</accession>
<dbReference type="EC" id="2.3.1.234" evidence="2"/>
<name>A0ABZ0VZ64_9BACT</name>
<dbReference type="SUPFAM" id="SSF53067">
    <property type="entry name" value="Actin-like ATPase domain"/>
    <property type="match status" value="2"/>
</dbReference>
<keyword evidence="2" id="KW-0808">Transferase</keyword>
<organism evidence="2 3">
    <name type="scientific">Niabella yanshanensis</name>
    <dbReference type="NCBI Taxonomy" id="577386"/>
    <lineage>
        <taxon>Bacteria</taxon>
        <taxon>Pseudomonadati</taxon>
        <taxon>Bacteroidota</taxon>
        <taxon>Chitinophagia</taxon>
        <taxon>Chitinophagales</taxon>
        <taxon>Chitinophagaceae</taxon>
        <taxon>Niabella</taxon>
    </lineage>
</organism>
<dbReference type="Pfam" id="PF00814">
    <property type="entry name" value="TsaD"/>
    <property type="match status" value="1"/>
</dbReference>
<dbReference type="NCBIfam" id="TIGR03725">
    <property type="entry name" value="T6A_YeaZ"/>
    <property type="match status" value="1"/>
</dbReference>
<dbReference type="Gene3D" id="3.30.420.40">
    <property type="match status" value="2"/>
</dbReference>
<evidence type="ECO:0000313" key="2">
    <source>
        <dbReference type="EMBL" id="WQD36318.1"/>
    </source>
</evidence>
<feature type="domain" description="Gcp-like" evidence="1">
    <location>
        <begin position="38"/>
        <end position="138"/>
    </location>
</feature>
<keyword evidence="3" id="KW-1185">Reference proteome</keyword>
<keyword evidence="2" id="KW-0012">Acyltransferase</keyword>